<evidence type="ECO:0000256" key="4">
    <source>
        <dbReference type="SAM" id="Phobius"/>
    </source>
</evidence>
<keyword evidence="4" id="KW-0472">Membrane</keyword>
<dbReference type="Pfam" id="PF13290">
    <property type="entry name" value="CHB_HEX_C_1"/>
    <property type="match status" value="1"/>
</dbReference>
<dbReference type="Proteomes" id="UP001163156">
    <property type="component" value="Chromosome"/>
</dbReference>
<evidence type="ECO:0000259" key="5">
    <source>
        <dbReference type="PROSITE" id="PS51007"/>
    </source>
</evidence>
<dbReference type="InterPro" id="IPR059177">
    <property type="entry name" value="GH29D-like_dom"/>
</dbReference>
<keyword evidence="4" id="KW-0812">Transmembrane</keyword>
<dbReference type="SUPFAM" id="SSF52047">
    <property type="entry name" value="RNI-like"/>
    <property type="match status" value="1"/>
</dbReference>
<dbReference type="InterPro" id="IPR032675">
    <property type="entry name" value="LRR_dom_sf"/>
</dbReference>
<evidence type="ECO:0000313" key="6">
    <source>
        <dbReference type="EMBL" id="UZD23329.1"/>
    </source>
</evidence>
<dbReference type="PANTHER" id="PTHR35889:SF3">
    <property type="entry name" value="F-BOX DOMAIN-CONTAINING PROTEIN"/>
    <property type="match status" value="1"/>
</dbReference>
<feature type="transmembrane region" description="Helical" evidence="4">
    <location>
        <begin position="77"/>
        <end position="99"/>
    </location>
</feature>
<evidence type="ECO:0000313" key="7">
    <source>
        <dbReference type="Proteomes" id="UP001163156"/>
    </source>
</evidence>
<dbReference type="EMBL" id="CP110226">
    <property type="protein sequence ID" value="UZD23329.1"/>
    <property type="molecule type" value="Genomic_DNA"/>
</dbReference>
<gene>
    <name evidence="6" type="ORF">OM944_02320</name>
</gene>
<feature type="transmembrane region" description="Helical" evidence="4">
    <location>
        <begin position="136"/>
        <end position="156"/>
    </location>
</feature>
<proteinExistence type="predicted"/>
<feature type="domain" description="Cytochrome c" evidence="5">
    <location>
        <begin position="156"/>
        <end position="276"/>
    </location>
</feature>
<dbReference type="Gene3D" id="3.80.10.10">
    <property type="entry name" value="Ribonuclease Inhibitor"/>
    <property type="match status" value="1"/>
</dbReference>
<organism evidence="6 7">
    <name type="scientific">Algoriphagus halophytocola</name>
    <dbReference type="NCBI Taxonomy" id="2991499"/>
    <lineage>
        <taxon>Bacteria</taxon>
        <taxon>Pseudomonadati</taxon>
        <taxon>Bacteroidota</taxon>
        <taxon>Cytophagia</taxon>
        <taxon>Cytophagales</taxon>
        <taxon>Cyclobacteriaceae</taxon>
        <taxon>Algoriphagus</taxon>
    </lineage>
</organism>
<sequence length="709" mass="79680">MITLSKLRSILENLLFAWIGLVFIFTLGGEALYTPQWIQVIGRAHPLILHFPIVLLLVGMLFIWLPDVERKPEVKEVIELFYLTGCNFAGITVILGLILAQEDYSGDLLTWHKWGGILLFTGCTLLYFIRSKKQSLLKVGSLVLAMTIILTGHWGADLTHGENYLLSPILKKQEEKIALSDAELYPHVIRPILEAKCISCHKEGKIKGELRLDHLDGIKKGGKSGPFVVEGKLHESLLIERINLPLEEEEHMPPKNKAQLSEEEKEILSAWVASGADFEQKVVELSPDTELFKLTSIKFETNKSYNFDPAADQDIADLNNAFRTVSPKYPESPALEVSYFGISAFQPESLADLKQIKEQLVLLNLNKMPLAEVDLNFLINFPNLEELQLNFTDLTPKQLSLISKLESLEVLAISGNEVSKESLAALAQMKNLKKLYLWNTGLDSSDQDFIQESLPETTIDFGFDGKGITYELNAPIIKQEKTIYTDSLKIELSHPIKTAQIRYTLDGTEPDSLQSAVYSQPIFVNQTGKINARAFAKEWVGSETAKSVFIHAGIQPKSYSLQFQPAEKYSAAGAATLFDLEKGLNSNFSQKWLGYQDDPMVLTLDLEEGKQPSEVSLSLLYHESPHIFPPESVEIQGFSEGVWRLLSQASPEMPNETKTARSEMITLRIDDPDFEKLRITVRPLSRLPKWHPNAGDKGWVFVDEVILNK</sequence>
<feature type="transmembrane region" description="Helical" evidence="4">
    <location>
        <begin position="111"/>
        <end position="129"/>
    </location>
</feature>
<evidence type="ECO:0000256" key="1">
    <source>
        <dbReference type="ARBA" id="ARBA00022723"/>
    </source>
</evidence>
<accession>A0ABY6MIM9</accession>
<dbReference type="PANTHER" id="PTHR35889">
    <property type="entry name" value="CYCLOINULO-OLIGOSACCHARIDE FRUCTANOTRANSFERASE-RELATED"/>
    <property type="match status" value="1"/>
</dbReference>
<dbReference type="RefSeq" id="WP_264809868.1">
    <property type="nucleotide sequence ID" value="NZ_CP110226.1"/>
</dbReference>
<evidence type="ECO:0000256" key="2">
    <source>
        <dbReference type="ARBA" id="ARBA00023004"/>
    </source>
</evidence>
<dbReference type="InterPro" id="IPR009056">
    <property type="entry name" value="Cyt_c-like_dom"/>
</dbReference>
<keyword evidence="4" id="KW-1133">Transmembrane helix</keyword>
<dbReference type="InterPro" id="IPR011429">
    <property type="entry name" value="Cyt_c_Planctomycete-type"/>
</dbReference>
<keyword evidence="3" id="KW-0349">Heme</keyword>
<reference evidence="6" key="1">
    <citation type="submission" date="2022-10" db="EMBL/GenBank/DDBJ databases">
        <title>Algoriphagus sp. a novel bacteria isolate from halophytes salicornia europaea.</title>
        <authorList>
            <person name="Peng Y."/>
            <person name="Jiang L."/>
            <person name="Lee J."/>
        </authorList>
    </citation>
    <scope>NUCLEOTIDE SEQUENCE</scope>
    <source>
        <strain evidence="6">TR-M5</strain>
    </source>
</reference>
<dbReference type="PROSITE" id="PS51007">
    <property type="entry name" value="CYTC"/>
    <property type="match status" value="1"/>
</dbReference>
<keyword evidence="7" id="KW-1185">Reference proteome</keyword>
<keyword evidence="2 3" id="KW-0408">Iron</keyword>
<keyword evidence="1 3" id="KW-0479">Metal-binding</keyword>
<feature type="transmembrane region" description="Helical" evidence="4">
    <location>
        <begin position="47"/>
        <end position="65"/>
    </location>
</feature>
<evidence type="ECO:0000256" key="3">
    <source>
        <dbReference type="PROSITE-ProRule" id="PRU00433"/>
    </source>
</evidence>
<name>A0ABY6MIM9_9BACT</name>
<dbReference type="Pfam" id="PF07635">
    <property type="entry name" value="PSCyt1"/>
    <property type="match status" value="1"/>
</dbReference>
<protein>
    <submittedName>
        <fullName evidence="6">Chitobiase/beta-hexosaminidase C-terminal domain-containing protein</fullName>
    </submittedName>
</protein>